<evidence type="ECO:0000313" key="9">
    <source>
        <dbReference type="EMBL" id="MBT0666325.1"/>
    </source>
</evidence>
<dbReference type="CDD" id="cd02570">
    <property type="entry name" value="PseudoU_synth_EcTruA"/>
    <property type="match status" value="1"/>
</dbReference>
<comment type="similarity">
    <text evidence="1 4 7">Belongs to the tRNA pseudouridine synthase TruA family.</text>
</comment>
<organism evidence="9 10">
    <name type="scientific">Geoanaerobacter pelophilus</name>
    <dbReference type="NCBI Taxonomy" id="60036"/>
    <lineage>
        <taxon>Bacteria</taxon>
        <taxon>Pseudomonadati</taxon>
        <taxon>Thermodesulfobacteriota</taxon>
        <taxon>Desulfuromonadia</taxon>
        <taxon>Geobacterales</taxon>
        <taxon>Geobacteraceae</taxon>
        <taxon>Geoanaerobacter</taxon>
    </lineage>
</organism>
<dbReference type="HAMAP" id="MF_00171">
    <property type="entry name" value="TruA"/>
    <property type="match status" value="1"/>
</dbReference>
<dbReference type="Proteomes" id="UP000811899">
    <property type="component" value="Unassembled WGS sequence"/>
</dbReference>
<sequence>MRNILLTIEYDGTNYAGWQVQPNGLAIQQVLEEALERLLKEQVRLYSSGRTDAGVHAMAMPASFTTTRDIPLKAFTAGLNGLIPPDIAVKDAREVPLEFNPRREATLKHYCYSLHLGQNRSPLRRLYSWHVRGSLDVGAMRIAAGHFVGEHDFASFRGTGCAAKTTIRVVKSVTLSENGEFLQIDVKGVGFLRNMVRIMTGTLVEVGLGRRNPESILDLLRVPDRSAAGVTAPPQGLSLVEVSFGSFFAEDKKP</sequence>
<dbReference type="PANTHER" id="PTHR11142:SF0">
    <property type="entry name" value="TRNA PSEUDOURIDINE SYNTHASE-LIKE 1"/>
    <property type="match status" value="1"/>
</dbReference>
<evidence type="ECO:0000256" key="7">
    <source>
        <dbReference type="RuleBase" id="RU003792"/>
    </source>
</evidence>
<dbReference type="Gene3D" id="3.30.70.660">
    <property type="entry name" value="Pseudouridine synthase I, catalytic domain, C-terminal subdomain"/>
    <property type="match status" value="1"/>
</dbReference>
<dbReference type="InterPro" id="IPR020094">
    <property type="entry name" value="TruA/RsuA/RluB/E/F_N"/>
</dbReference>
<dbReference type="EMBL" id="JAHCVJ010000010">
    <property type="protein sequence ID" value="MBT0666325.1"/>
    <property type="molecule type" value="Genomic_DNA"/>
</dbReference>
<evidence type="ECO:0000259" key="8">
    <source>
        <dbReference type="Pfam" id="PF01416"/>
    </source>
</evidence>
<dbReference type="InterPro" id="IPR020095">
    <property type="entry name" value="PsdUridine_synth_TruA_C"/>
</dbReference>
<evidence type="ECO:0000256" key="2">
    <source>
        <dbReference type="ARBA" id="ARBA00022694"/>
    </source>
</evidence>
<comment type="subunit">
    <text evidence="4">Homodimer.</text>
</comment>
<dbReference type="GO" id="GO:0160147">
    <property type="term" value="F:tRNA pseudouridine(38-40) synthase activity"/>
    <property type="evidence" value="ECO:0007669"/>
    <property type="project" value="UniProtKB-EC"/>
</dbReference>
<feature type="active site" description="Nucleophile" evidence="4 5">
    <location>
        <position position="52"/>
    </location>
</feature>
<dbReference type="GO" id="GO:0003723">
    <property type="term" value="F:RNA binding"/>
    <property type="evidence" value="ECO:0007669"/>
    <property type="project" value="InterPro"/>
</dbReference>
<feature type="domain" description="Pseudouridine synthase I TruA alpha/beta" evidence="8">
    <location>
        <begin position="143"/>
        <end position="244"/>
    </location>
</feature>
<comment type="catalytic activity">
    <reaction evidence="4 7">
        <text>uridine(38/39/40) in tRNA = pseudouridine(38/39/40) in tRNA</text>
        <dbReference type="Rhea" id="RHEA:22376"/>
        <dbReference type="Rhea" id="RHEA-COMP:10085"/>
        <dbReference type="Rhea" id="RHEA-COMP:10087"/>
        <dbReference type="ChEBI" id="CHEBI:65314"/>
        <dbReference type="ChEBI" id="CHEBI:65315"/>
        <dbReference type="EC" id="5.4.99.12"/>
    </reaction>
</comment>
<dbReference type="NCBIfam" id="TIGR00071">
    <property type="entry name" value="hisT_truA"/>
    <property type="match status" value="1"/>
</dbReference>
<name>A0AAW4LCN9_9BACT</name>
<dbReference type="GO" id="GO:0031119">
    <property type="term" value="P:tRNA pseudouridine synthesis"/>
    <property type="evidence" value="ECO:0007669"/>
    <property type="project" value="UniProtKB-UniRule"/>
</dbReference>
<comment type="caution">
    <text evidence="9">The sequence shown here is derived from an EMBL/GenBank/DDBJ whole genome shotgun (WGS) entry which is preliminary data.</text>
</comment>
<comment type="caution">
    <text evidence="4">Lacks conserved residue(s) required for the propagation of feature annotation.</text>
</comment>
<dbReference type="RefSeq" id="WP_214173096.1">
    <property type="nucleotide sequence ID" value="NZ_JAHCVJ010000010.1"/>
</dbReference>
<dbReference type="SUPFAM" id="SSF55120">
    <property type="entry name" value="Pseudouridine synthase"/>
    <property type="match status" value="1"/>
</dbReference>
<dbReference type="FunFam" id="3.30.70.580:FF:000001">
    <property type="entry name" value="tRNA pseudouridine synthase A"/>
    <property type="match status" value="1"/>
</dbReference>
<reference evidence="9 10" key="1">
    <citation type="submission" date="2021-05" db="EMBL/GenBank/DDBJ databases">
        <title>The draft genome of Geobacter pelophilus DSM 12255.</title>
        <authorList>
            <person name="Xu Z."/>
            <person name="Masuda Y."/>
            <person name="Itoh H."/>
            <person name="Senoo K."/>
        </authorList>
    </citation>
    <scope>NUCLEOTIDE SEQUENCE [LARGE SCALE GENOMIC DNA]</scope>
    <source>
        <strain evidence="9 10">DSM 12255</strain>
    </source>
</reference>
<protein>
    <recommendedName>
        <fullName evidence="4">tRNA pseudouridine synthase A</fullName>
        <ecNumber evidence="4">5.4.99.12</ecNumber>
    </recommendedName>
    <alternativeName>
        <fullName evidence="4">tRNA pseudouridine(38-40) synthase</fullName>
    </alternativeName>
    <alternativeName>
        <fullName evidence="4">tRNA pseudouridylate synthase I</fullName>
    </alternativeName>
    <alternativeName>
        <fullName evidence="4">tRNA-uridine isomerase I</fullName>
    </alternativeName>
</protein>
<evidence type="ECO:0000256" key="1">
    <source>
        <dbReference type="ARBA" id="ARBA00009375"/>
    </source>
</evidence>
<evidence type="ECO:0000256" key="5">
    <source>
        <dbReference type="PIRSR" id="PIRSR001430-1"/>
    </source>
</evidence>
<dbReference type="EC" id="5.4.99.12" evidence="4"/>
<dbReference type="InterPro" id="IPR020097">
    <property type="entry name" value="PsdUridine_synth_TruA_a/b_dom"/>
</dbReference>
<gene>
    <name evidence="4 9" type="primary">truA</name>
    <name evidence="9" type="ORF">KI809_18595</name>
</gene>
<comment type="function">
    <text evidence="4">Formation of pseudouridine at positions 38, 39 and 40 in the anticodon stem and loop of transfer RNAs.</text>
</comment>
<dbReference type="InterPro" id="IPR001406">
    <property type="entry name" value="PsdUridine_synth_TruA"/>
</dbReference>
<evidence type="ECO:0000256" key="3">
    <source>
        <dbReference type="ARBA" id="ARBA00023235"/>
    </source>
</evidence>
<dbReference type="AlphaFoldDB" id="A0AAW4LCN9"/>
<keyword evidence="3 4" id="KW-0413">Isomerase</keyword>
<evidence type="ECO:0000313" key="10">
    <source>
        <dbReference type="Proteomes" id="UP000811899"/>
    </source>
</evidence>
<feature type="domain" description="Pseudouridine synthase I TruA alpha/beta" evidence="8">
    <location>
        <begin position="8"/>
        <end position="100"/>
    </location>
</feature>
<keyword evidence="10" id="KW-1185">Reference proteome</keyword>
<accession>A0AAW4LCN9</accession>
<dbReference type="InterPro" id="IPR020103">
    <property type="entry name" value="PsdUridine_synth_cat_dom_sf"/>
</dbReference>
<proteinExistence type="inferred from homology"/>
<evidence type="ECO:0000256" key="6">
    <source>
        <dbReference type="PIRSR" id="PIRSR001430-2"/>
    </source>
</evidence>
<dbReference type="Pfam" id="PF01416">
    <property type="entry name" value="PseudoU_synth_1"/>
    <property type="match status" value="2"/>
</dbReference>
<dbReference type="PANTHER" id="PTHR11142">
    <property type="entry name" value="PSEUDOURIDYLATE SYNTHASE"/>
    <property type="match status" value="1"/>
</dbReference>
<dbReference type="PIRSF" id="PIRSF001430">
    <property type="entry name" value="tRNA_psdUrid_synth"/>
    <property type="match status" value="1"/>
</dbReference>
<dbReference type="Gene3D" id="3.30.70.580">
    <property type="entry name" value="Pseudouridine synthase I, catalytic domain, N-terminal subdomain"/>
    <property type="match status" value="1"/>
</dbReference>
<evidence type="ECO:0000256" key="4">
    <source>
        <dbReference type="HAMAP-Rule" id="MF_00171"/>
    </source>
</evidence>
<keyword evidence="2 4" id="KW-0819">tRNA processing</keyword>
<feature type="binding site" evidence="4 6">
    <location>
        <position position="110"/>
    </location>
    <ligand>
        <name>substrate</name>
    </ligand>
</feature>